<dbReference type="PANTHER" id="PTHR43528:SF1">
    <property type="entry name" value="ALPHA-KETOGLUTARATE PERMEASE"/>
    <property type="match status" value="1"/>
</dbReference>
<dbReference type="InterPro" id="IPR036259">
    <property type="entry name" value="MFS_trans_sf"/>
</dbReference>
<feature type="transmembrane region" description="Helical" evidence="8">
    <location>
        <begin position="322"/>
        <end position="339"/>
    </location>
</feature>
<keyword evidence="4 8" id="KW-0812">Transmembrane</keyword>
<dbReference type="EMBL" id="JAUSSY010000019">
    <property type="protein sequence ID" value="MDQ0120810.1"/>
    <property type="molecule type" value="Genomic_DNA"/>
</dbReference>
<comment type="caution">
    <text evidence="10">The sequence shown here is derived from an EMBL/GenBank/DDBJ whole genome shotgun (WGS) entry which is preliminary data.</text>
</comment>
<evidence type="ECO:0000313" key="11">
    <source>
        <dbReference type="Proteomes" id="UP001226389"/>
    </source>
</evidence>
<keyword evidence="7 8" id="KW-0472">Membrane</keyword>
<dbReference type="Pfam" id="PF07690">
    <property type="entry name" value="MFS_1"/>
    <property type="match status" value="1"/>
</dbReference>
<name>A0ABT9UMD9_9MICC</name>
<evidence type="ECO:0000259" key="9">
    <source>
        <dbReference type="PROSITE" id="PS50850"/>
    </source>
</evidence>
<dbReference type="Gene3D" id="3.40.50.300">
    <property type="entry name" value="P-loop containing nucleotide triphosphate hydrolases"/>
    <property type="match status" value="1"/>
</dbReference>
<dbReference type="InterPro" id="IPR027417">
    <property type="entry name" value="P-loop_NTPase"/>
</dbReference>
<evidence type="ECO:0000256" key="8">
    <source>
        <dbReference type="SAM" id="Phobius"/>
    </source>
</evidence>
<dbReference type="Proteomes" id="UP001226389">
    <property type="component" value="Unassembled WGS sequence"/>
</dbReference>
<comment type="subcellular location">
    <subcellularLocation>
        <location evidence="1">Cell membrane</location>
        <topology evidence="1">Multi-pass membrane protein</topology>
    </subcellularLocation>
</comment>
<keyword evidence="3" id="KW-1003">Cell membrane</keyword>
<feature type="transmembrane region" description="Helical" evidence="8">
    <location>
        <begin position="389"/>
        <end position="409"/>
    </location>
</feature>
<dbReference type="PROSITE" id="PS50850">
    <property type="entry name" value="MFS"/>
    <property type="match status" value="1"/>
</dbReference>
<dbReference type="InterPro" id="IPR051084">
    <property type="entry name" value="H+-coupled_symporters"/>
</dbReference>
<evidence type="ECO:0000256" key="7">
    <source>
        <dbReference type="ARBA" id="ARBA00023136"/>
    </source>
</evidence>
<dbReference type="InterPro" id="IPR011701">
    <property type="entry name" value="MFS"/>
</dbReference>
<accession>A0ABT9UMD9</accession>
<feature type="domain" description="Major facilitator superfamily (MFS) profile" evidence="9">
    <location>
        <begin position="1"/>
        <end position="413"/>
    </location>
</feature>
<dbReference type="SUPFAM" id="SSF103473">
    <property type="entry name" value="MFS general substrate transporter"/>
    <property type="match status" value="1"/>
</dbReference>
<evidence type="ECO:0000256" key="4">
    <source>
        <dbReference type="ARBA" id="ARBA00022692"/>
    </source>
</evidence>
<feature type="transmembrane region" description="Helical" evidence="8">
    <location>
        <begin position="268"/>
        <end position="288"/>
    </location>
</feature>
<evidence type="ECO:0000313" key="10">
    <source>
        <dbReference type="EMBL" id="MDQ0120810.1"/>
    </source>
</evidence>
<keyword evidence="11" id="KW-1185">Reference proteome</keyword>
<organism evidence="10 11">
    <name type="scientific">Pseudarthrobacter defluvii</name>
    <dbReference type="NCBI Taxonomy" id="410837"/>
    <lineage>
        <taxon>Bacteria</taxon>
        <taxon>Bacillati</taxon>
        <taxon>Actinomycetota</taxon>
        <taxon>Actinomycetes</taxon>
        <taxon>Micrococcales</taxon>
        <taxon>Micrococcaceae</taxon>
        <taxon>Pseudarthrobacter</taxon>
    </lineage>
</organism>
<dbReference type="SUPFAM" id="SSF52540">
    <property type="entry name" value="P-loop containing nucleoside triphosphate hydrolases"/>
    <property type="match status" value="1"/>
</dbReference>
<evidence type="ECO:0000256" key="2">
    <source>
        <dbReference type="ARBA" id="ARBA00022448"/>
    </source>
</evidence>
<keyword evidence="2" id="KW-0813">Transport</keyword>
<dbReference type="RefSeq" id="WP_307493075.1">
    <property type="nucleotide sequence ID" value="NZ_JAUSSY010000019.1"/>
</dbReference>
<protein>
    <submittedName>
        <fullName evidence="10">MFS family permease</fullName>
    </submittedName>
</protein>
<dbReference type="Gene3D" id="1.20.1250.20">
    <property type="entry name" value="MFS general substrate transporter like domains"/>
    <property type="match status" value="1"/>
</dbReference>
<evidence type="ECO:0000256" key="1">
    <source>
        <dbReference type="ARBA" id="ARBA00004651"/>
    </source>
</evidence>
<evidence type="ECO:0000256" key="5">
    <source>
        <dbReference type="ARBA" id="ARBA00022847"/>
    </source>
</evidence>
<keyword evidence="5" id="KW-0769">Symport</keyword>
<feature type="transmembrane region" description="Helical" evidence="8">
    <location>
        <begin position="142"/>
        <end position="165"/>
    </location>
</feature>
<dbReference type="InterPro" id="IPR020846">
    <property type="entry name" value="MFS_dom"/>
</dbReference>
<feature type="transmembrane region" description="Helical" evidence="8">
    <location>
        <begin position="177"/>
        <end position="196"/>
    </location>
</feature>
<gene>
    <name evidence="10" type="ORF">J2T22_004020</name>
</gene>
<keyword evidence="6 8" id="KW-1133">Transmembrane helix</keyword>
<dbReference type="Pfam" id="PF13671">
    <property type="entry name" value="AAA_33"/>
    <property type="match status" value="1"/>
</dbReference>
<reference evidence="10 11" key="1">
    <citation type="submission" date="2023-07" db="EMBL/GenBank/DDBJ databases">
        <title>Sorghum-associated microbial communities from plants grown in Nebraska, USA.</title>
        <authorList>
            <person name="Schachtman D."/>
        </authorList>
    </citation>
    <scope>NUCLEOTIDE SEQUENCE [LARGE SCALE GENOMIC DNA]</scope>
    <source>
        <strain evidence="10 11">DS994</strain>
    </source>
</reference>
<feature type="transmembrane region" description="Helical" evidence="8">
    <location>
        <begin position="360"/>
        <end position="383"/>
    </location>
</feature>
<dbReference type="PANTHER" id="PTHR43528">
    <property type="entry name" value="ALPHA-KETOGLUTARATE PERMEASE"/>
    <property type="match status" value="1"/>
</dbReference>
<evidence type="ECO:0000256" key="6">
    <source>
        <dbReference type="ARBA" id="ARBA00022989"/>
    </source>
</evidence>
<evidence type="ECO:0000256" key="3">
    <source>
        <dbReference type="ARBA" id="ARBA00022475"/>
    </source>
</evidence>
<sequence>MTVPSVFVVIGPAGSGKTTVAQKTARENNAAYLDKDRVCGRFVEFALKATGHDPADRESNDYYRENLLPLEYDTLMDVAGANLRLGRSVVLDAPFGAYFDVPDFLTRAAERFHWPSSETTVVRVRVPQDLLREHAPANRRGLFGSFSNMASGLATLAATGAAAIVTSSFSPADLAAWGWRIPFVAGGILGVVGLILRARAEETPEFEAGVLVDQKSAAARLWDLLREHPKALLQAAALSAPAVAYYTWATFLPTYAKLTSGRDLSSTLAGSVIGLALLVVIVPVCGALSDRLGRRKIFPIIGAIGMIVLFYPLLLLLNQPGFGVYVLVSASGWVVLGIWQSIYPTIQAELFPASVRVSGIGFAHQIVIAVFGGTAPLVAAAFVGAGQPMLVAVYMIVIVALCLVVYFTLPETGTSGDRVTVALADPEVLEGEHLVASTSPHSQQPKRSL</sequence>
<proteinExistence type="predicted"/>
<feature type="transmembrane region" description="Helical" evidence="8">
    <location>
        <begin position="297"/>
        <end position="316"/>
    </location>
</feature>